<name>A0A7E4V8Z7_PANRE</name>
<reference evidence="2" key="1">
    <citation type="journal article" date="2013" name="Genetics">
        <title>The draft genome and transcriptome of Panagrellus redivivus are shaped by the harsh demands of a free-living lifestyle.</title>
        <authorList>
            <person name="Srinivasan J."/>
            <person name="Dillman A.R."/>
            <person name="Macchietto M.G."/>
            <person name="Heikkinen L."/>
            <person name="Lakso M."/>
            <person name="Fracchia K.M."/>
            <person name="Antoshechkin I."/>
            <person name="Mortazavi A."/>
            <person name="Wong G."/>
            <person name="Sternberg P.W."/>
        </authorList>
    </citation>
    <scope>NUCLEOTIDE SEQUENCE [LARGE SCALE GENOMIC DNA]</scope>
    <source>
        <strain evidence="2">MT8872</strain>
    </source>
</reference>
<dbReference type="Proteomes" id="UP000492821">
    <property type="component" value="Unassembled WGS sequence"/>
</dbReference>
<feature type="chain" id="PRO_5028836182" evidence="1">
    <location>
        <begin position="32"/>
        <end position="96"/>
    </location>
</feature>
<dbReference type="AlphaFoldDB" id="A0A7E4V8Z7"/>
<sequence length="96" mass="10144">MGCCIRTKATIQTFRFVAFVVAGLAAKSGEAVRTIAHWLAFPLDADASIMAFERSTDGIRADVITKSAFTFGTVIAGSTFATVAKVGREGVYTFGT</sequence>
<keyword evidence="2" id="KW-1185">Reference proteome</keyword>
<organism evidence="2 3">
    <name type="scientific">Panagrellus redivivus</name>
    <name type="common">Microworm</name>
    <dbReference type="NCBI Taxonomy" id="6233"/>
    <lineage>
        <taxon>Eukaryota</taxon>
        <taxon>Metazoa</taxon>
        <taxon>Ecdysozoa</taxon>
        <taxon>Nematoda</taxon>
        <taxon>Chromadorea</taxon>
        <taxon>Rhabditida</taxon>
        <taxon>Tylenchina</taxon>
        <taxon>Panagrolaimomorpha</taxon>
        <taxon>Panagrolaimoidea</taxon>
        <taxon>Panagrolaimidae</taxon>
        <taxon>Panagrellus</taxon>
    </lineage>
</organism>
<evidence type="ECO:0000256" key="1">
    <source>
        <dbReference type="SAM" id="SignalP"/>
    </source>
</evidence>
<protein>
    <submittedName>
        <fullName evidence="3">Secreted protein</fullName>
    </submittedName>
</protein>
<proteinExistence type="predicted"/>
<evidence type="ECO:0000313" key="3">
    <source>
        <dbReference type="WBParaSite" id="Pan_g1770.t1"/>
    </source>
</evidence>
<dbReference type="WBParaSite" id="Pan_g1770.t1">
    <property type="protein sequence ID" value="Pan_g1770.t1"/>
    <property type="gene ID" value="Pan_g1770"/>
</dbReference>
<evidence type="ECO:0000313" key="2">
    <source>
        <dbReference type="Proteomes" id="UP000492821"/>
    </source>
</evidence>
<accession>A0A7E4V8Z7</accession>
<reference evidence="3" key="2">
    <citation type="submission" date="2020-10" db="UniProtKB">
        <authorList>
            <consortium name="WormBaseParasite"/>
        </authorList>
    </citation>
    <scope>IDENTIFICATION</scope>
</reference>
<keyword evidence="1" id="KW-0732">Signal</keyword>
<feature type="signal peptide" evidence="1">
    <location>
        <begin position="1"/>
        <end position="31"/>
    </location>
</feature>